<dbReference type="EMBL" id="AZEA01000038">
    <property type="protein sequence ID" value="KRK86604.1"/>
    <property type="molecule type" value="Genomic_DNA"/>
</dbReference>
<dbReference type="PATRIC" id="fig|1423808.3.peg.1915"/>
<dbReference type="CDD" id="cd04301">
    <property type="entry name" value="NAT_SF"/>
    <property type="match status" value="1"/>
</dbReference>
<dbReference type="PANTHER" id="PTHR43441:SF12">
    <property type="entry name" value="RIBOSOMAL N-ACETYLTRANSFERASE YDAF-RELATED"/>
    <property type="match status" value="1"/>
</dbReference>
<reference evidence="2 3" key="1">
    <citation type="journal article" date="2015" name="Genome Announc.">
        <title>Expanding the biotechnology potential of lactobacilli through comparative genomics of 213 strains and associated genera.</title>
        <authorList>
            <person name="Sun Z."/>
            <person name="Harris H.M."/>
            <person name="McCann A."/>
            <person name="Guo C."/>
            <person name="Argimon S."/>
            <person name="Zhang W."/>
            <person name="Yang X."/>
            <person name="Jeffery I.B."/>
            <person name="Cooney J.C."/>
            <person name="Kagawa T.F."/>
            <person name="Liu W."/>
            <person name="Song Y."/>
            <person name="Salvetti E."/>
            <person name="Wrobel A."/>
            <person name="Rasinkangas P."/>
            <person name="Parkhill J."/>
            <person name="Rea M.C."/>
            <person name="O'Sullivan O."/>
            <person name="Ritari J."/>
            <person name="Douillard F.P."/>
            <person name="Paul Ross R."/>
            <person name="Yang R."/>
            <person name="Briner A.E."/>
            <person name="Felis G.E."/>
            <person name="de Vos W.M."/>
            <person name="Barrangou R."/>
            <person name="Klaenhammer T.R."/>
            <person name="Caufield P.W."/>
            <person name="Cui Y."/>
            <person name="Zhang H."/>
            <person name="O'Toole P.W."/>
        </authorList>
    </citation>
    <scope>NUCLEOTIDE SEQUENCE [LARGE SCALE GENOMIC DNA]</scope>
    <source>
        <strain evidence="2 3">DSM 19904</strain>
    </source>
</reference>
<dbReference type="AlphaFoldDB" id="A0A0R1KT85"/>
<dbReference type="GO" id="GO:1990189">
    <property type="term" value="F:protein N-terminal-serine acetyltransferase activity"/>
    <property type="evidence" value="ECO:0007669"/>
    <property type="project" value="TreeGrafter"/>
</dbReference>
<dbReference type="GO" id="GO:0005737">
    <property type="term" value="C:cytoplasm"/>
    <property type="evidence" value="ECO:0007669"/>
    <property type="project" value="TreeGrafter"/>
</dbReference>
<name>A0A0R1KT85_9LACO</name>
<dbReference type="InterPro" id="IPR000182">
    <property type="entry name" value="GNAT_dom"/>
</dbReference>
<dbReference type="OrthoDB" id="9784707at2"/>
<dbReference type="Gene3D" id="3.40.630.30">
    <property type="match status" value="1"/>
</dbReference>
<feature type="domain" description="N-acetyltransferase" evidence="1">
    <location>
        <begin position="24"/>
        <end position="176"/>
    </location>
</feature>
<dbReference type="InterPro" id="IPR016181">
    <property type="entry name" value="Acyl_CoA_acyltransferase"/>
</dbReference>
<gene>
    <name evidence="2" type="ORF">FD17_GL001890</name>
</gene>
<dbReference type="InterPro" id="IPR051908">
    <property type="entry name" value="Ribosomal_N-acetyltransferase"/>
</dbReference>
<dbReference type="Proteomes" id="UP000051581">
    <property type="component" value="Unassembled WGS sequence"/>
</dbReference>
<keyword evidence="3" id="KW-1185">Reference proteome</keyword>
<accession>A0A0R1KT85</accession>
<protein>
    <submittedName>
        <fullName evidence="2">N-acetyltransferase GCN5</fullName>
    </submittedName>
</protein>
<dbReference type="RefSeq" id="WP_057826481.1">
    <property type="nucleotide sequence ID" value="NZ_AZEA01000038.1"/>
</dbReference>
<dbReference type="PROSITE" id="PS51186">
    <property type="entry name" value="GNAT"/>
    <property type="match status" value="1"/>
</dbReference>
<evidence type="ECO:0000259" key="1">
    <source>
        <dbReference type="PROSITE" id="PS51186"/>
    </source>
</evidence>
<dbReference type="Pfam" id="PF13302">
    <property type="entry name" value="Acetyltransf_3"/>
    <property type="match status" value="1"/>
</dbReference>
<proteinExistence type="predicted"/>
<dbReference type="SUPFAM" id="SSF55729">
    <property type="entry name" value="Acyl-CoA N-acyltransferases (Nat)"/>
    <property type="match status" value="1"/>
</dbReference>
<organism evidence="2 3">
    <name type="scientific">Lentilactobacillus sunkii DSM 19904</name>
    <dbReference type="NCBI Taxonomy" id="1423808"/>
    <lineage>
        <taxon>Bacteria</taxon>
        <taxon>Bacillati</taxon>
        <taxon>Bacillota</taxon>
        <taxon>Bacilli</taxon>
        <taxon>Lactobacillales</taxon>
        <taxon>Lactobacillaceae</taxon>
        <taxon>Lentilactobacillus</taxon>
    </lineage>
</organism>
<sequence length="177" mass="20361">MFIDKVNDSISLKLPAVTDAEAMLELIDANRKRLGEWLPWAKSMLAPSDEQKFLQYGIEKMAHGDFWFAIILVDNEPAGMIDLHEFSHDNQRAQIGYWLADRFQGMGVMTLCLTHLEQIAFTELGLNRLELLADVKNQKSRAVAKRRGFHQEGILKEYALYNGEFHDMVLYSKIKSE</sequence>
<dbReference type="PANTHER" id="PTHR43441">
    <property type="entry name" value="RIBOSOMAL-PROTEIN-SERINE ACETYLTRANSFERASE"/>
    <property type="match status" value="1"/>
</dbReference>
<evidence type="ECO:0000313" key="3">
    <source>
        <dbReference type="Proteomes" id="UP000051581"/>
    </source>
</evidence>
<dbReference type="GO" id="GO:0008999">
    <property type="term" value="F:protein-N-terminal-alanine acetyltransferase activity"/>
    <property type="evidence" value="ECO:0007669"/>
    <property type="project" value="TreeGrafter"/>
</dbReference>
<comment type="caution">
    <text evidence="2">The sequence shown here is derived from an EMBL/GenBank/DDBJ whole genome shotgun (WGS) entry which is preliminary data.</text>
</comment>
<evidence type="ECO:0000313" key="2">
    <source>
        <dbReference type="EMBL" id="KRK86604.1"/>
    </source>
</evidence>
<keyword evidence="2" id="KW-0808">Transferase</keyword>